<evidence type="ECO:0000256" key="2">
    <source>
        <dbReference type="ARBA" id="ARBA00007357"/>
    </source>
</evidence>
<keyword evidence="7" id="KW-0482">Metalloprotease</keyword>
<keyword evidence="4" id="KW-0479">Metal-binding</keyword>
<evidence type="ECO:0000256" key="6">
    <source>
        <dbReference type="ARBA" id="ARBA00022833"/>
    </source>
</evidence>
<dbReference type="SUPFAM" id="SSF55486">
    <property type="entry name" value="Metalloproteases ('zincins'), catalytic domain"/>
    <property type="match status" value="1"/>
</dbReference>
<dbReference type="Gene3D" id="1.10.1380.10">
    <property type="entry name" value="Neutral endopeptidase , domain2"/>
    <property type="match status" value="1"/>
</dbReference>
<accession>A0A6M4HBR2</accession>
<proteinExistence type="inferred from homology"/>
<sequence>MTDRFRRPLAAALLLACGSALGAALDIDGLARDVGPCTDFYQFANRRWLDTTPMPDDRSTWGTFSVVRERNERTLERILANAMKYPPRAGSAQRKAVEYFASGMDREAIVAAGLKPLAPYFARIEAAQDAASLRQALVMLRISGINAGFSFSVRQDAKDSATYLAEIGQGGLGLPDRDYYFNNDERSKQWRTAYRTHIERLFALAGDSPEFAARNAELAFTLELALAHASMNNIERRDVDRTYNKTTVAQLAESAPQFAWADYFTALGVRDLKDVNLAQPDFMKAFARLTAERPLPEWRAYMRWHLLNATAGKLSRDFEDADFRFNETVLKGTRTPLERPAKVLEVINGRTGGEPMAQALGLLYVENAFPPEAKAKALALIENLKAALGERLEGLDWMSDDTRARALEKLSAIKAKVGYPDQWRDYADADVGPYPFVENWLRANAFHTRRQVALLGKPVDRGEWLTAPQIVNAFYNARLNEIVFPAGILQPPFFDAKADDAVNYGGIGMVIGHEITHGFDDRGRRFDAQGNLRDWWTAEDAKRYGDRARKVEEQYGRYVGVENTNVNGKLTLGENISDIGGAKIAYVALQRALQANPTPKIDGYTQEQRFFISFAQIWRSRYRPEQERLLLQTDSHSPPRFRVQGVVTNMPEFARAFSCDPARTLRVEGERVNIW</sequence>
<keyword evidence="8" id="KW-0732">Signal</keyword>
<organism evidence="11 12">
    <name type="scientific">Usitatibacter palustris</name>
    <dbReference type="NCBI Taxonomy" id="2732487"/>
    <lineage>
        <taxon>Bacteria</taxon>
        <taxon>Pseudomonadati</taxon>
        <taxon>Pseudomonadota</taxon>
        <taxon>Betaproteobacteria</taxon>
        <taxon>Nitrosomonadales</taxon>
        <taxon>Usitatibacteraceae</taxon>
        <taxon>Usitatibacter</taxon>
    </lineage>
</organism>
<dbReference type="InterPro" id="IPR042089">
    <property type="entry name" value="Peptidase_M13_dom_2"/>
</dbReference>
<evidence type="ECO:0000256" key="3">
    <source>
        <dbReference type="ARBA" id="ARBA00022670"/>
    </source>
</evidence>
<dbReference type="KEGG" id="upl:DSM104440_02226"/>
<dbReference type="InterPro" id="IPR008753">
    <property type="entry name" value="Peptidase_M13_N"/>
</dbReference>
<dbReference type="CDD" id="cd08662">
    <property type="entry name" value="M13"/>
    <property type="match status" value="1"/>
</dbReference>
<dbReference type="RefSeq" id="WP_171162656.1">
    <property type="nucleotide sequence ID" value="NZ_CP053073.1"/>
</dbReference>
<dbReference type="EMBL" id="CP053073">
    <property type="protein sequence ID" value="QJR15407.1"/>
    <property type="molecule type" value="Genomic_DNA"/>
</dbReference>
<dbReference type="Pfam" id="PF01431">
    <property type="entry name" value="Peptidase_M13"/>
    <property type="match status" value="1"/>
</dbReference>
<comment type="similarity">
    <text evidence="2">Belongs to the peptidase M13 family.</text>
</comment>
<dbReference type="GO" id="GO:0016485">
    <property type="term" value="P:protein processing"/>
    <property type="evidence" value="ECO:0007669"/>
    <property type="project" value="TreeGrafter"/>
</dbReference>
<keyword evidence="3" id="KW-0645">Protease</keyword>
<keyword evidence="6" id="KW-0862">Zinc</keyword>
<dbReference type="PANTHER" id="PTHR11733">
    <property type="entry name" value="ZINC METALLOPROTEASE FAMILY M13 NEPRILYSIN-RELATED"/>
    <property type="match status" value="1"/>
</dbReference>
<feature type="chain" id="PRO_5026813688" evidence="8">
    <location>
        <begin position="23"/>
        <end position="675"/>
    </location>
</feature>
<evidence type="ECO:0000256" key="8">
    <source>
        <dbReference type="SAM" id="SignalP"/>
    </source>
</evidence>
<dbReference type="EC" id="3.4.24.-" evidence="11"/>
<keyword evidence="12" id="KW-1185">Reference proteome</keyword>
<feature type="signal peptide" evidence="8">
    <location>
        <begin position="1"/>
        <end position="22"/>
    </location>
</feature>
<dbReference type="GO" id="GO:0004222">
    <property type="term" value="F:metalloendopeptidase activity"/>
    <property type="evidence" value="ECO:0007669"/>
    <property type="project" value="InterPro"/>
</dbReference>
<dbReference type="GO" id="GO:0046872">
    <property type="term" value="F:metal ion binding"/>
    <property type="evidence" value="ECO:0007669"/>
    <property type="project" value="UniProtKB-KW"/>
</dbReference>
<dbReference type="PROSITE" id="PS51885">
    <property type="entry name" value="NEPRILYSIN"/>
    <property type="match status" value="1"/>
</dbReference>
<dbReference type="GO" id="GO:0005886">
    <property type="term" value="C:plasma membrane"/>
    <property type="evidence" value="ECO:0007669"/>
    <property type="project" value="TreeGrafter"/>
</dbReference>
<evidence type="ECO:0000256" key="7">
    <source>
        <dbReference type="ARBA" id="ARBA00023049"/>
    </source>
</evidence>
<evidence type="ECO:0000256" key="5">
    <source>
        <dbReference type="ARBA" id="ARBA00022801"/>
    </source>
</evidence>
<reference evidence="11 12" key="1">
    <citation type="submission" date="2020-04" db="EMBL/GenBank/DDBJ databases">
        <title>Usitatibacter rugosus gen. nov., sp. nov. and Usitatibacter palustris sp. nov., novel members of Usitatibacteraceae fam. nov. within the order Nitrosomonadales isolated from soil.</title>
        <authorList>
            <person name="Huber K.J."/>
            <person name="Neumann-Schaal M."/>
            <person name="Geppert A."/>
            <person name="Luckner M."/>
            <person name="Wanner G."/>
            <person name="Overmann J."/>
        </authorList>
    </citation>
    <scope>NUCLEOTIDE SEQUENCE [LARGE SCALE GENOMIC DNA]</scope>
    <source>
        <strain evidence="11 12">Swamp67</strain>
    </source>
</reference>
<evidence type="ECO:0000313" key="11">
    <source>
        <dbReference type="EMBL" id="QJR15407.1"/>
    </source>
</evidence>
<feature type="domain" description="Peptidase M13 C-terminal" evidence="9">
    <location>
        <begin position="472"/>
        <end position="665"/>
    </location>
</feature>
<dbReference type="Pfam" id="PF05649">
    <property type="entry name" value="Peptidase_M13_N"/>
    <property type="match status" value="1"/>
</dbReference>
<evidence type="ECO:0000259" key="10">
    <source>
        <dbReference type="Pfam" id="PF05649"/>
    </source>
</evidence>
<dbReference type="InterPro" id="IPR018497">
    <property type="entry name" value="Peptidase_M13_C"/>
</dbReference>
<evidence type="ECO:0000256" key="4">
    <source>
        <dbReference type="ARBA" id="ARBA00022723"/>
    </source>
</evidence>
<protein>
    <submittedName>
        <fullName evidence="11">Neutral endopeptidase</fullName>
        <ecNumber evidence="11">3.4.24.-</ecNumber>
    </submittedName>
</protein>
<name>A0A6M4HBR2_9PROT</name>
<evidence type="ECO:0000259" key="9">
    <source>
        <dbReference type="Pfam" id="PF01431"/>
    </source>
</evidence>
<dbReference type="Gene3D" id="3.40.390.10">
    <property type="entry name" value="Collagenase (Catalytic Domain)"/>
    <property type="match status" value="1"/>
</dbReference>
<keyword evidence="5 11" id="KW-0378">Hydrolase</keyword>
<gene>
    <name evidence="11" type="primary">pepO</name>
    <name evidence="11" type="ORF">DSM104440_02226</name>
</gene>
<dbReference type="AlphaFoldDB" id="A0A6M4HBR2"/>
<dbReference type="Proteomes" id="UP000503096">
    <property type="component" value="Chromosome"/>
</dbReference>
<feature type="domain" description="Peptidase M13 N-terminal" evidence="10">
    <location>
        <begin position="36"/>
        <end position="420"/>
    </location>
</feature>
<dbReference type="InterPro" id="IPR000718">
    <property type="entry name" value="Peptidase_M13"/>
</dbReference>
<evidence type="ECO:0000256" key="1">
    <source>
        <dbReference type="ARBA" id="ARBA00001947"/>
    </source>
</evidence>
<dbReference type="InterPro" id="IPR024079">
    <property type="entry name" value="MetalloPept_cat_dom_sf"/>
</dbReference>
<dbReference type="PRINTS" id="PR00786">
    <property type="entry name" value="NEPRILYSIN"/>
</dbReference>
<evidence type="ECO:0000313" key="12">
    <source>
        <dbReference type="Proteomes" id="UP000503096"/>
    </source>
</evidence>
<dbReference type="PANTHER" id="PTHR11733:SF167">
    <property type="entry name" value="FI17812P1-RELATED"/>
    <property type="match status" value="1"/>
</dbReference>
<comment type="cofactor">
    <cofactor evidence="1">
        <name>Zn(2+)</name>
        <dbReference type="ChEBI" id="CHEBI:29105"/>
    </cofactor>
</comment>
<dbReference type="InParanoid" id="A0A6M4HBR2"/>